<organism evidence="1 2">
    <name type="scientific">Colletotrichum orbiculare (strain 104-T / ATCC 96160 / CBS 514.97 / LARS 414 / MAFF 240422)</name>
    <name type="common">Cucumber anthracnose fungus</name>
    <name type="synonym">Colletotrichum lagenarium</name>
    <dbReference type="NCBI Taxonomy" id="1213857"/>
    <lineage>
        <taxon>Eukaryota</taxon>
        <taxon>Fungi</taxon>
        <taxon>Dikarya</taxon>
        <taxon>Ascomycota</taxon>
        <taxon>Pezizomycotina</taxon>
        <taxon>Sordariomycetes</taxon>
        <taxon>Hypocreomycetidae</taxon>
        <taxon>Glomerellales</taxon>
        <taxon>Glomerellaceae</taxon>
        <taxon>Colletotrichum</taxon>
        <taxon>Colletotrichum orbiculare species complex</taxon>
    </lineage>
</organism>
<accession>A0A484FW43</accession>
<reference evidence="2" key="1">
    <citation type="journal article" date="2013" name="New Phytol.">
        <title>Comparative genomic and transcriptomic analyses reveal the hemibiotrophic stage shift of Colletotrichum fungi.</title>
        <authorList>
            <person name="Gan P."/>
            <person name="Ikeda K."/>
            <person name="Irieda H."/>
            <person name="Narusaka M."/>
            <person name="O'Connell R.J."/>
            <person name="Narusaka Y."/>
            <person name="Takano Y."/>
            <person name="Kubo Y."/>
            <person name="Shirasu K."/>
        </authorList>
    </citation>
    <scope>NUCLEOTIDE SEQUENCE [LARGE SCALE GENOMIC DNA]</scope>
    <source>
        <strain evidence="2">104-T / ATCC 96160 / CBS 514.97 / LARS 414 / MAFF 240422</strain>
    </source>
</reference>
<protein>
    <submittedName>
        <fullName evidence="1">Uncharacterized protein</fullName>
    </submittedName>
</protein>
<dbReference type="EMBL" id="AMCV02000011">
    <property type="protein sequence ID" value="TDZ22096.1"/>
    <property type="molecule type" value="Genomic_DNA"/>
</dbReference>
<gene>
    <name evidence="1" type="ORF">Cob_v004811</name>
</gene>
<reference evidence="2" key="2">
    <citation type="journal article" date="2019" name="Mol. Plant Microbe Interact.">
        <title>Genome sequence resources for four phytopathogenic fungi from the Colletotrichum orbiculare species complex.</title>
        <authorList>
            <person name="Gan P."/>
            <person name="Tsushima A."/>
            <person name="Narusaka M."/>
            <person name="Narusaka Y."/>
            <person name="Takano Y."/>
            <person name="Kubo Y."/>
            <person name="Shirasu K."/>
        </authorList>
    </citation>
    <scope>GENOME REANNOTATION</scope>
    <source>
        <strain evidence="2">104-T / ATCC 96160 / CBS 514.97 / LARS 414 / MAFF 240422</strain>
    </source>
</reference>
<sequence length="68" mass="7741">MPSISTERDRGSRPFVQHRLHPVPVSVSHSLYPQTYRVLENGDWRIVFHYPQPPPERKPSNGLGAAPP</sequence>
<dbReference type="Proteomes" id="UP000014480">
    <property type="component" value="Unassembled WGS sequence"/>
</dbReference>
<keyword evidence="2" id="KW-1185">Reference proteome</keyword>
<comment type="caution">
    <text evidence="1">The sequence shown here is derived from an EMBL/GenBank/DDBJ whole genome shotgun (WGS) entry which is preliminary data.</text>
</comment>
<evidence type="ECO:0000313" key="1">
    <source>
        <dbReference type="EMBL" id="TDZ22096.1"/>
    </source>
</evidence>
<name>A0A484FW43_COLOR</name>
<proteinExistence type="predicted"/>
<dbReference type="AlphaFoldDB" id="A0A484FW43"/>
<evidence type="ECO:0000313" key="2">
    <source>
        <dbReference type="Proteomes" id="UP000014480"/>
    </source>
</evidence>